<sequence>MMSTKFLVVFFLSLLNASQAMYRNKNKDEAAAKHPPASAQEMKALMEERSRRRAQEETVATDGTTTTTPDKGDKMISRNGDVKIDGDEIEVSFVVTMEEFRDTVIGETEVLGDKFVFSGPMALANDSTGTWEAGEDEIGVATGSCVVCLAEPQWCCDFFFTFDKNGGEFFQFATVASSGYVFEDEGRFWVTGAGGDFVASHNGMGEMILDPFFNPIFYFKLNLRA</sequence>
<evidence type="ECO:0000313" key="3">
    <source>
        <dbReference type="EMBL" id="CAJ1954716.1"/>
    </source>
</evidence>
<dbReference type="Proteomes" id="UP001295423">
    <property type="component" value="Unassembled WGS sequence"/>
</dbReference>
<dbReference type="AlphaFoldDB" id="A0AAD2FWE1"/>
<feature type="chain" id="PRO_5042166801" description="Peptidylprolyl isomerase" evidence="2">
    <location>
        <begin position="21"/>
        <end position="225"/>
    </location>
</feature>
<evidence type="ECO:0000256" key="2">
    <source>
        <dbReference type="SAM" id="SignalP"/>
    </source>
</evidence>
<evidence type="ECO:0008006" key="5">
    <source>
        <dbReference type="Google" id="ProtNLM"/>
    </source>
</evidence>
<comment type="caution">
    <text evidence="3">The sequence shown here is derived from an EMBL/GenBank/DDBJ whole genome shotgun (WGS) entry which is preliminary data.</text>
</comment>
<accession>A0AAD2FWE1</accession>
<feature type="signal peptide" evidence="2">
    <location>
        <begin position="1"/>
        <end position="20"/>
    </location>
</feature>
<gene>
    <name evidence="3" type="ORF">CYCCA115_LOCUS15308</name>
</gene>
<organism evidence="3 4">
    <name type="scientific">Cylindrotheca closterium</name>
    <dbReference type="NCBI Taxonomy" id="2856"/>
    <lineage>
        <taxon>Eukaryota</taxon>
        <taxon>Sar</taxon>
        <taxon>Stramenopiles</taxon>
        <taxon>Ochrophyta</taxon>
        <taxon>Bacillariophyta</taxon>
        <taxon>Bacillariophyceae</taxon>
        <taxon>Bacillariophycidae</taxon>
        <taxon>Bacillariales</taxon>
        <taxon>Bacillariaceae</taxon>
        <taxon>Cylindrotheca</taxon>
    </lineage>
</organism>
<feature type="compositionally biased region" description="Basic and acidic residues" evidence="1">
    <location>
        <begin position="70"/>
        <end position="79"/>
    </location>
</feature>
<reference evidence="3" key="1">
    <citation type="submission" date="2023-08" db="EMBL/GenBank/DDBJ databases">
        <authorList>
            <person name="Audoor S."/>
            <person name="Bilcke G."/>
        </authorList>
    </citation>
    <scope>NUCLEOTIDE SEQUENCE</scope>
</reference>
<evidence type="ECO:0000256" key="1">
    <source>
        <dbReference type="SAM" id="MobiDB-lite"/>
    </source>
</evidence>
<keyword evidence="2" id="KW-0732">Signal</keyword>
<name>A0AAD2FWE1_9STRA</name>
<dbReference type="EMBL" id="CAKOGP040001869">
    <property type="protein sequence ID" value="CAJ1954716.1"/>
    <property type="molecule type" value="Genomic_DNA"/>
</dbReference>
<feature type="region of interest" description="Disordered" evidence="1">
    <location>
        <begin position="48"/>
        <end position="79"/>
    </location>
</feature>
<keyword evidence="4" id="KW-1185">Reference proteome</keyword>
<protein>
    <recommendedName>
        <fullName evidence="5">Peptidylprolyl isomerase</fullName>
    </recommendedName>
</protein>
<evidence type="ECO:0000313" key="4">
    <source>
        <dbReference type="Proteomes" id="UP001295423"/>
    </source>
</evidence>
<proteinExistence type="predicted"/>